<dbReference type="PANTHER" id="PTHR10015">
    <property type="entry name" value="HEAT SHOCK TRANSCRIPTION FACTOR"/>
    <property type="match status" value="1"/>
</dbReference>
<dbReference type="HOGENOM" id="CLU_732523_0_0_1"/>
<dbReference type="SMR" id="B7S408"/>
<name>B7S408_PHATC</name>
<reference evidence="7 8" key="1">
    <citation type="journal article" date="2008" name="Nature">
        <title>The Phaeodactylum genome reveals the evolutionary history of diatom genomes.</title>
        <authorList>
            <person name="Bowler C."/>
            <person name="Allen A.E."/>
            <person name="Badger J.H."/>
            <person name="Grimwood J."/>
            <person name="Jabbari K."/>
            <person name="Kuo A."/>
            <person name="Maheswari U."/>
            <person name="Martens C."/>
            <person name="Maumus F."/>
            <person name="Otillar R.P."/>
            <person name="Rayko E."/>
            <person name="Salamov A."/>
            <person name="Vandepoele K."/>
            <person name="Beszteri B."/>
            <person name="Gruber A."/>
            <person name="Heijde M."/>
            <person name="Katinka M."/>
            <person name="Mock T."/>
            <person name="Valentin K."/>
            <person name="Verret F."/>
            <person name="Berges J.A."/>
            <person name="Brownlee C."/>
            <person name="Cadoret J.P."/>
            <person name="Chiovitti A."/>
            <person name="Choi C.J."/>
            <person name="Coesel S."/>
            <person name="De Martino A."/>
            <person name="Detter J.C."/>
            <person name="Durkin C."/>
            <person name="Falciatore A."/>
            <person name="Fournet J."/>
            <person name="Haruta M."/>
            <person name="Huysman M.J."/>
            <person name="Jenkins B.D."/>
            <person name="Jiroutova K."/>
            <person name="Jorgensen R.E."/>
            <person name="Joubert Y."/>
            <person name="Kaplan A."/>
            <person name="Kroger N."/>
            <person name="Kroth P.G."/>
            <person name="La Roche J."/>
            <person name="Lindquist E."/>
            <person name="Lommer M."/>
            <person name="Martin-Jezequel V."/>
            <person name="Lopez P.J."/>
            <person name="Lucas S."/>
            <person name="Mangogna M."/>
            <person name="McGinnis K."/>
            <person name="Medlin L.K."/>
            <person name="Montsant A."/>
            <person name="Oudot-Le Secq M.P."/>
            <person name="Napoli C."/>
            <person name="Obornik M."/>
            <person name="Parker M.S."/>
            <person name="Petit J.L."/>
            <person name="Porcel B.M."/>
            <person name="Poulsen N."/>
            <person name="Robison M."/>
            <person name="Rychlewski L."/>
            <person name="Rynearson T.A."/>
            <person name="Schmutz J."/>
            <person name="Shapiro H."/>
            <person name="Siaut M."/>
            <person name="Stanley M."/>
            <person name="Sussman M.R."/>
            <person name="Taylor A.R."/>
            <person name="Vardi A."/>
            <person name="von Dassow P."/>
            <person name="Vyverman W."/>
            <person name="Willis A."/>
            <person name="Wyrwicz L.S."/>
            <person name="Rokhsar D.S."/>
            <person name="Weissenbach J."/>
            <person name="Armbrust E.V."/>
            <person name="Green B.R."/>
            <person name="Van de Peer Y."/>
            <person name="Grigoriev I.V."/>
        </authorList>
    </citation>
    <scope>NUCLEOTIDE SEQUENCE [LARGE SCALE GENOMIC DNA]</scope>
    <source>
        <strain evidence="7 8">CCAP 1055/1</strain>
    </source>
</reference>
<evidence type="ECO:0000259" key="6">
    <source>
        <dbReference type="SMART" id="SM00415"/>
    </source>
</evidence>
<dbReference type="SMART" id="SM00415">
    <property type="entry name" value="HSF"/>
    <property type="match status" value="1"/>
</dbReference>
<dbReference type="AlphaFoldDB" id="B7S408"/>
<dbReference type="PANTHER" id="PTHR10015:SF206">
    <property type="entry name" value="HSF-TYPE DNA-BINDING DOMAIN-CONTAINING PROTEIN"/>
    <property type="match status" value="1"/>
</dbReference>
<dbReference type="Pfam" id="PF00447">
    <property type="entry name" value="HSF_DNA-bind"/>
    <property type="match status" value="1"/>
</dbReference>
<evidence type="ECO:0000256" key="2">
    <source>
        <dbReference type="ARBA" id="ARBA00023125"/>
    </source>
</evidence>
<dbReference type="SUPFAM" id="SSF46785">
    <property type="entry name" value="Winged helix' DNA-binding domain"/>
    <property type="match status" value="1"/>
</dbReference>
<feature type="domain" description="HSF-type DNA-binding" evidence="6">
    <location>
        <begin position="123"/>
        <end position="221"/>
    </location>
</feature>
<dbReference type="Gene3D" id="1.10.10.10">
    <property type="entry name" value="Winged helix-like DNA-binding domain superfamily/Winged helix DNA-binding domain"/>
    <property type="match status" value="1"/>
</dbReference>
<evidence type="ECO:0000313" key="8">
    <source>
        <dbReference type="Proteomes" id="UP000000759"/>
    </source>
</evidence>
<comment type="similarity">
    <text evidence="4">Belongs to the HSF family.</text>
</comment>
<reference evidence="8" key="2">
    <citation type="submission" date="2008-08" db="EMBL/GenBank/DDBJ databases">
        <authorList>
            <consortium name="Diatom Consortium"/>
            <person name="Grigoriev I."/>
            <person name="Grimwood J."/>
            <person name="Kuo A."/>
            <person name="Otillar R.P."/>
            <person name="Salamov A."/>
            <person name="Detter J.C."/>
            <person name="Lindquist E."/>
            <person name="Shapiro H."/>
            <person name="Lucas S."/>
            <person name="Glavina del Rio T."/>
            <person name="Pitluck S."/>
            <person name="Rokhsar D."/>
            <person name="Bowler C."/>
        </authorList>
    </citation>
    <scope>GENOME REANNOTATION</scope>
    <source>
        <strain evidence="8">CCAP 1055/1</strain>
    </source>
</reference>
<dbReference type="GeneID" id="7205005"/>
<dbReference type="InterPro" id="IPR036390">
    <property type="entry name" value="WH_DNA-bd_sf"/>
</dbReference>
<sequence length="378" mass="42356">MCVTNTTHRRPQPISLAPSQYGACPSMLSQRLLGSYAAATVSAPASPSPAAPQYYATTIVTEKPRPKRRRKPQKPGKTAKMNERHFVKHNYHDHAMDTVDDMDDHAAEEQQPEDASLRRRGGVSVAFPLKLHAVLDQVEADGLAHVISWQPHGRCFVVHEPKKFVDHVMPKYFRQTKLTSFQRQLNLYGFCRLTRGNDSGGYYHELFLRNKVFLCQKMIRTKVKGTRFKAASSPDQEPDFYTMPPVAVTPANTSDEESSFDSGSRESVSSLPTQPTTMPSFDMFATNYAAVPQNISHAVQSFEPRGAFAPLCLPQADDADRVLDEAVEELFLNEAIASDSLDDFVHDWDPSNEGNEAYLDSLQDDCQLGMMLERLLED</sequence>
<evidence type="ECO:0000256" key="1">
    <source>
        <dbReference type="ARBA" id="ARBA00004123"/>
    </source>
</evidence>
<feature type="region of interest" description="Disordered" evidence="5">
    <location>
        <begin position="230"/>
        <end position="276"/>
    </location>
</feature>
<dbReference type="EMBL" id="DS999283">
    <property type="protein sequence ID" value="EEC42708.1"/>
    <property type="molecule type" value="Genomic_DNA"/>
</dbReference>
<proteinExistence type="inferred from homology"/>
<dbReference type="PaxDb" id="2850-Phatrdraft1650"/>
<feature type="region of interest" description="Disordered" evidence="5">
    <location>
        <begin position="57"/>
        <end position="81"/>
    </location>
</feature>
<dbReference type="InterPro" id="IPR036388">
    <property type="entry name" value="WH-like_DNA-bd_sf"/>
</dbReference>
<keyword evidence="3" id="KW-0539">Nucleus</keyword>
<feature type="compositionally biased region" description="Polar residues" evidence="5">
    <location>
        <begin position="260"/>
        <end position="276"/>
    </location>
</feature>
<dbReference type="GO" id="GO:0043565">
    <property type="term" value="F:sequence-specific DNA binding"/>
    <property type="evidence" value="ECO:0007669"/>
    <property type="project" value="InterPro"/>
</dbReference>
<dbReference type="GO" id="GO:0003700">
    <property type="term" value="F:DNA-binding transcription factor activity"/>
    <property type="evidence" value="ECO:0007669"/>
    <property type="project" value="InterPro"/>
</dbReference>
<dbReference type="OrthoDB" id="60033at2759"/>
<evidence type="ECO:0000256" key="4">
    <source>
        <dbReference type="RuleBase" id="RU004020"/>
    </source>
</evidence>
<dbReference type="GO" id="GO:0005634">
    <property type="term" value="C:nucleus"/>
    <property type="evidence" value="ECO:0007669"/>
    <property type="project" value="UniProtKB-SubCell"/>
</dbReference>
<keyword evidence="8" id="KW-1185">Reference proteome</keyword>
<evidence type="ECO:0000313" key="7">
    <source>
        <dbReference type="EMBL" id="EEC42708.1"/>
    </source>
</evidence>
<dbReference type="eggNOG" id="KOG0627">
    <property type="taxonomic scope" value="Eukaryota"/>
</dbReference>
<evidence type="ECO:0000256" key="5">
    <source>
        <dbReference type="SAM" id="MobiDB-lite"/>
    </source>
</evidence>
<comment type="subcellular location">
    <subcellularLocation>
        <location evidence="1">Nucleus</location>
    </subcellularLocation>
</comment>
<accession>B7S408</accession>
<dbReference type="Proteomes" id="UP000000759">
    <property type="component" value="Unassembled WGS sequence"/>
</dbReference>
<dbReference type="InParanoid" id="B7S408"/>
<dbReference type="OMA" id="AKMNERH"/>
<dbReference type="RefSeq" id="XP_002176316.1">
    <property type="nucleotide sequence ID" value="XM_002176280.1"/>
</dbReference>
<keyword evidence="2" id="KW-0238">DNA-binding</keyword>
<dbReference type="PRINTS" id="PR00056">
    <property type="entry name" value="HSFDOMAIN"/>
</dbReference>
<gene>
    <name evidence="7" type="ORF">PHATRDRAFT_bd1650</name>
</gene>
<dbReference type="KEGG" id="pti:PHATRDRAFT_bd1650"/>
<organism evidence="7 8">
    <name type="scientific">Phaeodactylum tricornutum (strain CCAP 1055/1)</name>
    <dbReference type="NCBI Taxonomy" id="556484"/>
    <lineage>
        <taxon>Eukaryota</taxon>
        <taxon>Sar</taxon>
        <taxon>Stramenopiles</taxon>
        <taxon>Ochrophyta</taxon>
        <taxon>Bacillariophyta</taxon>
        <taxon>Bacillariophyceae</taxon>
        <taxon>Bacillariophycidae</taxon>
        <taxon>Naviculales</taxon>
        <taxon>Phaeodactylaceae</taxon>
        <taxon>Phaeodactylum</taxon>
    </lineage>
</organism>
<feature type="compositionally biased region" description="Basic residues" evidence="5">
    <location>
        <begin position="65"/>
        <end position="74"/>
    </location>
</feature>
<protein>
    <recommendedName>
        <fullName evidence="6">HSF-type DNA-binding domain-containing protein</fullName>
    </recommendedName>
</protein>
<evidence type="ECO:0000256" key="3">
    <source>
        <dbReference type="ARBA" id="ARBA00023242"/>
    </source>
</evidence>
<dbReference type="FunFam" id="1.10.10.10:FF:000479">
    <property type="entry name" value="Predicted protein"/>
    <property type="match status" value="1"/>
</dbReference>
<dbReference type="InterPro" id="IPR000232">
    <property type="entry name" value="HSF_DNA-bd"/>
</dbReference>